<comment type="similarity">
    <text evidence="1 4">Belongs to the short-chain dehydrogenases/reductases (SDR) family.</text>
</comment>
<name>A0A0W0G3W8_MONRR</name>
<organism evidence="5 6">
    <name type="scientific">Moniliophthora roreri</name>
    <name type="common">Frosty pod rot fungus</name>
    <name type="synonym">Monilia roreri</name>
    <dbReference type="NCBI Taxonomy" id="221103"/>
    <lineage>
        <taxon>Eukaryota</taxon>
        <taxon>Fungi</taxon>
        <taxon>Dikarya</taxon>
        <taxon>Basidiomycota</taxon>
        <taxon>Agaricomycotina</taxon>
        <taxon>Agaricomycetes</taxon>
        <taxon>Agaricomycetidae</taxon>
        <taxon>Agaricales</taxon>
        <taxon>Marasmiineae</taxon>
        <taxon>Marasmiaceae</taxon>
        <taxon>Moniliophthora</taxon>
    </lineage>
</organism>
<dbReference type="GO" id="GO:0016491">
    <property type="term" value="F:oxidoreductase activity"/>
    <property type="evidence" value="ECO:0007669"/>
    <property type="project" value="UniProtKB-KW"/>
</dbReference>
<dbReference type="AlphaFoldDB" id="A0A0W0G3W8"/>
<dbReference type="CDD" id="cd05374">
    <property type="entry name" value="17beta-HSD-like_SDR_c"/>
    <property type="match status" value="1"/>
</dbReference>
<evidence type="ECO:0000256" key="1">
    <source>
        <dbReference type="ARBA" id="ARBA00006484"/>
    </source>
</evidence>
<comment type="caution">
    <text evidence="5">The sequence shown here is derived from an EMBL/GenBank/DDBJ whole genome shotgun (WGS) entry which is preliminary data.</text>
</comment>
<evidence type="ECO:0000256" key="3">
    <source>
        <dbReference type="ARBA" id="ARBA00023002"/>
    </source>
</evidence>
<evidence type="ECO:0000256" key="2">
    <source>
        <dbReference type="ARBA" id="ARBA00022857"/>
    </source>
</evidence>
<dbReference type="InterPro" id="IPR020904">
    <property type="entry name" value="Sc_DH/Rdtase_CS"/>
</dbReference>
<evidence type="ECO:0000313" key="6">
    <source>
        <dbReference type="Proteomes" id="UP000054988"/>
    </source>
</evidence>
<dbReference type="InterPro" id="IPR036291">
    <property type="entry name" value="NAD(P)-bd_dom_sf"/>
</dbReference>
<evidence type="ECO:0000313" key="5">
    <source>
        <dbReference type="EMBL" id="KTB43268.1"/>
    </source>
</evidence>
<dbReference type="InterPro" id="IPR002347">
    <property type="entry name" value="SDR_fam"/>
</dbReference>
<dbReference type="SUPFAM" id="SSF51735">
    <property type="entry name" value="NAD(P)-binding Rossmann-fold domains"/>
    <property type="match status" value="1"/>
</dbReference>
<keyword evidence="3" id="KW-0560">Oxidoreductase</keyword>
<protein>
    <submittedName>
        <fullName evidence="5">Putative NAD-P-binding protein</fullName>
    </submittedName>
</protein>
<sequence>MNTRRIWFITGSSLGFGRSMTEAALQAGDAVIATVRRPESLADLQKVYPEEKLLVVKLDVTKKDEITAAFKKAKEFFGRIDVVYNNAGYAFAGEAEAVPEEDARGLFDTNFWGSCSVAREAIAFFRDVNKPVGGRLIQMCSYYGLIAGGAMNYYVASKHAMDGFTECLSKEIDPAWNIKISLVEPSLFRTNFIRDRSYKIYAHPLYTNPTVEGVAFRMALDQLDPQSVKGDPDKLSQTILKLSRLDNPPLRLVLGKDAVAKVKAKLRQMQEELEQYEEWSADLDFNE</sequence>
<dbReference type="InterPro" id="IPR051911">
    <property type="entry name" value="SDR_oxidoreductase"/>
</dbReference>
<dbReference type="Gene3D" id="3.40.50.720">
    <property type="entry name" value="NAD(P)-binding Rossmann-like Domain"/>
    <property type="match status" value="1"/>
</dbReference>
<dbReference type="PANTHER" id="PTHR43976">
    <property type="entry name" value="SHORT CHAIN DEHYDROGENASE"/>
    <property type="match status" value="1"/>
</dbReference>
<dbReference type="PRINTS" id="PR00081">
    <property type="entry name" value="GDHRDH"/>
</dbReference>
<dbReference type="PANTHER" id="PTHR43976:SF16">
    <property type="entry name" value="SHORT-CHAIN DEHYDROGENASE_REDUCTASE FAMILY PROTEIN"/>
    <property type="match status" value="1"/>
</dbReference>
<gene>
    <name evidence="5" type="ORF">WG66_4160</name>
</gene>
<dbReference type="Pfam" id="PF00106">
    <property type="entry name" value="adh_short"/>
    <property type="match status" value="1"/>
</dbReference>
<dbReference type="PRINTS" id="PR00080">
    <property type="entry name" value="SDRFAMILY"/>
</dbReference>
<dbReference type="EMBL" id="LATX01001218">
    <property type="protein sequence ID" value="KTB43268.1"/>
    <property type="molecule type" value="Genomic_DNA"/>
</dbReference>
<dbReference type="Proteomes" id="UP000054988">
    <property type="component" value="Unassembled WGS sequence"/>
</dbReference>
<reference evidence="5 6" key="1">
    <citation type="submission" date="2015-12" db="EMBL/GenBank/DDBJ databases">
        <title>Draft genome sequence of Moniliophthora roreri, the causal agent of frosty pod rot of cacao.</title>
        <authorList>
            <person name="Aime M.C."/>
            <person name="Diaz-Valderrama J.R."/>
            <person name="Kijpornyongpan T."/>
            <person name="Phillips-Mora W."/>
        </authorList>
    </citation>
    <scope>NUCLEOTIDE SEQUENCE [LARGE SCALE GENOMIC DNA]</scope>
    <source>
        <strain evidence="5 6">MCA 2952</strain>
    </source>
</reference>
<proteinExistence type="inferred from homology"/>
<keyword evidence="2" id="KW-0521">NADP</keyword>
<accession>A0A0W0G3W8</accession>
<dbReference type="eggNOG" id="KOG1205">
    <property type="taxonomic scope" value="Eukaryota"/>
</dbReference>
<dbReference type="PROSITE" id="PS00061">
    <property type="entry name" value="ADH_SHORT"/>
    <property type="match status" value="1"/>
</dbReference>
<evidence type="ECO:0000256" key="4">
    <source>
        <dbReference type="RuleBase" id="RU000363"/>
    </source>
</evidence>